<name>A0A2P5YUR1_GOSBA</name>
<dbReference type="GO" id="GO:0032259">
    <property type="term" value="P:methylation"/>
    <property type="evidence" value="ECO:0007669"/>
    <property type="project" value="UniProtKB-KW"/>
</dbReference>
<dbReference type="EMBL" id="KZ662774">
    <property type="protein sequence ID" value="PPS19330.1"/>
    <property type="molecule type" value="Genomic_DNA"/>
</dbReference>
<reference evidence="5 6" key="1">
    <citation type="submission" date="2015-01" db="EMBL/GenBank/DDBJ databases">
        <title>Genome of allotetraploid Gossypium barbadense reveals genomic plasticity and fiber elongation in cotton evolution.</title>
        <authorList>
            <person name="Chen X."/>
            <person name="Liu X."/>
            <person name="Zhao B."/>
            <person name="Zheng H."/>
            <person name="Hu Y."/>
            <person name="Lu G."/>
            <person name="Yang C."/>
            <person name="Chen J."/>
            <person name="Shan C."/>
            <person name="Zhang L."/>
            <person name="Zhou Y."/>
            <person name="Wang L."/>
            <person name="Guo W."/>
            <person name="Bai Y."/>
            <person name="Ruan J."/>
            <person name="Shangguan X."/>
            <person name="Mao Y."/>
            <person name="Jiang J."/>
            <person name="Zhu Y."/>
            <person name="Lei J."/>
            <person name="Kang H."/>
            <person name="Chen S."/>
            <person name="He X."/>
            <person name="Wang R."/>
            <person name="Wang Y."/>
            <person name="Chen J."/>
            <person name="Wang L."/>
            <person name="Yu S."/>
            <person name="Wang B."/>
            <person name="Wei J."/>
            <person name="Song S."/>
            <person name="Lu X."/>
            <person name="Gao Z."/>
            <person name="Gu W."/>
            <person name="Deng X."/>
            <person name="Ma D."/>
            <person name="Wang S."/>
            <person name="Liang W."/>
            <person name="Fang L."/>
            <person name="Cai C."/>
            <person name="Zhu X."/>
            <person name="Zhou B."/>
            <person name="Zhang Y."/>
            <person name="Chen Z."/>
            <person name="Xu S."/>
            <person name="Zhu R."/>
            <person name="Wang S."/>
            <person name="Zhang T."/>
            <person name="Zhao G."/>
        </authorList>
    </citation>
    <scope>NUCLEOTIDE SEQUENCE [LARGE SCALE GENOMIC DNA]</scope>
    <source>
        <strain evidence="6">cv. Xinhai21</strain>
        <tissue evidence="5">Leaf</tissue>
    </source>
</reference>
<protein>
    <recommendedName>
        <fullName evidence="4">Methyltransferase</fullName>
        <ecNumber evidence="4">2.1.1.-</ecNumber>
    </recommendedName>
</protein>
<dbReference type="PANTHER" id="PTHR10108">
    <property type="entry name" value="SAM-DEPENDENT METHYLTRANSFERASE"/>
    <property type="match status" value="1"/>
</dbReference>
<keyword evidence="4" id="KW-0812">Transmembrane</keyword>
<gene>
    <name evidence="5" type="ORF">GOBAR_AA01245</name>
</gene>
<evidence type="ECO:0000256" key="3">
    <source>
        <dbReference type="ARBA" id="ARBA00023180"/>
    </source>
</evidence>
<dbReference type="EC" id="2.1.1.-" evidence="4"/>
<keyword evidence="1 4" id="KW-0489">Methyltransferase</keyword>
<proteinExistence type="inferred from homology"/>
<accession>A0A2P5YUR1</accession>
<keyword evidence="3 4" id="KW-0325">Glycoprotein</keyword>
<evidence type="ECO:0000313" key="5">
    <source>
        <dbReference type="EMBL" id="PPS19330.1"/>
    </source>
</evidence>
<evidence type="ECO:0000313" key="6">
    <source>
        <dbReference type="Proteomes" id="UP000239757"/>
    </source>
</evidence>
<dbReference type="AlphaFoldDB" id="A0A2P5YUR1"/>
<organism evidence="5 6">
    <name type="scientific">Gossypium barbadense</name>
    <name type="common">Sea Island cotton</name>
    <name type="synonym">Hibiscus barbadensis</name>
    <dbReference type="NCBI Taxonomy" id="3634"/>
    <lineage>
        <taxon>Eukaryota</taxon>
        <taxon>Viridiplantae</taxon>
        <taxon>Streptophyta</taxon>
        <taxon>Embryophyta</taxon>
        <taxon>Tracheophyta</taxon>
        <taxon>Spermatophyta</taxon>
        <taxon>Magnoliopsida</taxon>
        <taxon>eudicotyledons</taxon>
        <taxon>Gunneridae</taxon>
        <taxon>Pentapetalae</taxon>
        <taxon>rosids</taxon>
        <taxon>malvids</taxon>
        <taxon>Malvales</taxon>
        <taxon>Malvaceae</taxon>
        <taxon>Malvoideae</taxon>
        <taxon>Gossypium</taxon>
    </lineage>
</organism>
<dbReference type="Pfam" id="PF03141">
    <property type="entry name" value="Methyltransf_29"/>
    <property type="match status" value="2"/>
</dbReference>
<evidence type="ECO:0000256" key="4">
    <source>
        <dbReference type="RuleBase" id="RU366043"/>
    </source>
</evidence>
<keyword evidence="2 4" id="KW-0808">Transferase</keyword>
<keyword evidence="4" id="KW-0735">Signal-anchor</keyword>
<dbReference type="OrthoDB" id="2013972at2759"/>
<comment type="subcellular location">
    <subcellularLocation>
        <location evidence="4">Membrane</location>
        <topology evidence="4">Single-pass type II membrane protein</topology>
    </subcellularLocation>
</comment>
<evidence type="ECO:0000256" key="1">
    <source>
        <dbReference type="ARBA" id="ARBA00022603"/>
    </source>
</evidence>
<comment type="similarity">
    <text evidence="4">Belongs to the methyltransferase superfamily.</text>
</comment>
<dbReference type="Proteomes" id="UP000239757">
    <property type="component" value="Unassembled WGS sequence"/>
</dbReference>
<dbReference type="GO" id="GO:0005768">
    <property type="term" value="C:endosome"/>
    <property type="evidence" value="ECO:0007669"/>
    <property type="project" value="TreeGrafter"/>
</dbReference>
<sequence>MPHNKIATRKGHQGWMKEEGPYFIFPGGGTMFPNRALPYIDKLRRFMPIKSGIIRTALDMGYGWPKKEKEWEELQAVARALCYELIIADGNTAETRRWATRVAYYKNTLKVKVGTPALCNVMDMNAFFGGFAATLETDPVWVMNIVLARKPLTLDIIYDRGLIEVYHDWCEPFSAYPRTYDLIYVASIDSLTKLPGSRNSSCSLVDLMAEIDQMLRPEGTAVIQDLPEVIKKVVRIAHILSWVTTINNKEPESHGRGKILVATKTFWHL</sequence>
<dbReference type="GO" id="GO:0016020">
    <property type="term" value="C:membrane"/>
    <property type="evidence" value="ECO:0007669"/>
    <property type="project" value="UniProtKB-SubCell"/>
</dbReference>
<evidence type="ECO:0000256" key="2">
    <source>
        <dbReference type="ARBA" id="ARBA00022679"/>
    </source>
</evidence>
<dbReference type="GO" id="GO:0008757">
    <property type="term" value="F:S-adenosylmethionine-dependent methyltransferase activity"/>
    <property type="evidence" value="ECO:0007669"/>
    <property type="project" value="TreeGrafter"/>
</dbReference>
<dbReference type="GO" id="GO:0005802">
    <property type="term" value="C:trans-Golgi network"/>
    <property type="evidence" value="ECO:0007669"/>
    <property type="project" value="TreeGrafter"/>
</dbReference>
<dbReference type="InterPro" id="IPR004159">
    <property type="entry name" value="Put_SAM_MeTrfase"/>
</dbReference>
<dbReference type="PANTHER" id="PTHR10108:SF763">
    <property type="entry name" value="PECTIN METHYLTRANSFERASE QUA3-RELATED"/>
    <property type="match status" value="1"/>
</dbReference>